<dbReference type="PANTHER" id="PTHR12147">
    <property type="entry name" value="METALLOPEPTIDASE M28 FAMILY MEMBER"/>
    <property type="match status" value="1"/>
</dbReference>
<dbReference type="PANTHER" id="PTHR12147:SF26">
    <property type="entry name" value="PEPTIDASE M28 DOMAIN-CONTAINING PROTEIN"/>
    <property type="match status" value="1"/>
</dbReference>
<sequence>MKYIFIRLALVFSLTLVSCAINIKAADGVDGTNGISATNGEIGKNGIDGKDLKKLNSTKKPSIQKQNKQLTTTPNIDTTLVRKHLYTLASDEMEGRATGTPGIEKAAQYIENEYRKIGLKTFQNLETYRQNFEDKGIKMFNVIGLLEGKSKKDEIVIVSAHYDHLGTKKSGNGDRIYNGANDDASGVVGVLTLAKYFAEQNNNERSILFVCFTAEEIGLIGSKYFGKQIDPEKFIAGINLELIGKEPRTGPKTAWLTGFERSNFGKIIQENLKGTGYKLYPDPYKKYRLFFRSDNASLARLGVPSHTFCTTPIDLDKDYHKVSDEAKTLDVSILTETIKAVFVGTTSIINGKDTPTRIKLEE</sequence>
<proteinExistence type="predicted"/>
<organism evidence="3 4">
    <name type="scientific">Tenacibaculum jejuense</name>
    <dbReference type="NCBI Taxonomy" id="584609"/>
    <lineage>
        <taxon>Bacteria</taxon>
        <taxon>Pseudomonadati</taxon>
        <taxon>Bacteroidota</taxon>
        <taxon>Flavobacteriia</taxon>
        <taxon>Flavobacteriales</taxon>
        <taxon>Flavobacteriaceae</taxon>
        <taxon>Tenacibaculum</taxon>
    </lineage>
</organism>
<dbReference type="OrthoDB" id="9764939at2"/>
<dbReference type="RefSeq" id="WP_095073453.1">
    <property type="nucleotide sequence ID" value="NZ_LT899436.1"/>
</dbReference>
<evidence type="ECO:0000256" key="1">
    <source>
        <dbReference type="SAM" id="SignalP"/>
    </source>
</evidence>
<name>A0A238UCI5_9FLAO</name>
<dbReference type="InterPro" id="IPR045175">
    <property type="entry name" value="M28_fam"/>
</dbReference>
<reference evidence="3 4" key="1">
    <citation type="submission" date="2017-07" db="EMBL/GenBank/DDBJ databases">
        <authorList>
            <person name="Sun Z.S."/>
            <person name="Albrecht U."/>
            <person name="Echele G."/>
            <person name="Lee C.C."/>
        </authorList>
    </citation>
    <scope>NUCLEOTIDE SEQUENCE [LARGE SCALE GENOMIC DNA]</scope>
    <source>
        <strain evidence="4">type strain: KCTC 22618</strain>
    </source>
</reference>
<keyword evidence="1" id="KW-0732">Signal</keyword>
<dbReference type="GO" id="GO:0008235">
    <property type="term" value="F:metalloexopeptidase activity"/>
    <property type="evidence" value="ECO:0007669"/>
    <property type="project" value="InterPro"/>
</dbReference>
<keyword evidence="4" id="KW-1185">Reference proteome</keyword>
<feature type="domain" description="Peptidase M28" evidence="2">
    <location>
        <begin position="141"/>
        <end position="339"/>
    </location>
</feature>
<dbReference type="KEGG" id="tje:TJEJU_3058"/>
<accession>A0A238UCI5</accession>
<dbReference type="Proteomes" id="UP000215214">
    <property type="component" value="Chromosome TJEJU"/>
</dbReference>
<dbReference type="GO" id="GO:0006508">
    <property type="term" value="P:proteolysis"/>
    <property type="evidence" value="ECO:0007669"/>
    <property type="project" value="InterPro"/>
</dbReference>
<evidence type="ECO:0000313" key="4">
    <source>
        <dbReference type="Proteomes" id="UP000215214"/>
    </source>
</evidence>
<evidence type="ECO:0000259" key="2">
    <source>
        <dbReference type="Pfam" id="PF04389"/>
    </source>
</evidence>
<dbReference type="Pfam" id="PF04389">
    <property type="entry name" value="Peptidase_M28"/>
    <property type="match status" value="1"/>
</dbReference>
<dbReference type="PROSITE" id="PS51257">
    <property type="entry name" value="PROKAR_LIPOPROTEIN"/>
    <property type="match status" value="1"/>
</dbReference>
<dbReference type="InterPro" id="IPR007484">
    <property type="entry name" value="Peptidase_M28"/>
</dbReference>
<gene>
    <name evidence="3" type="ORF">TJEJU_3058</name>
</gene>
<protein>
    <submittedName>
        <fullName evidence="3">Peptidase family M28</fullName>
    </submittedName>
</protein>
<feature type="signal peptide" evidence="1">
    <location>
        <begin position="1"/>
        <end position="25"/>
    </location>
</feature>
<feature type="chain" id="PRO_5012376045" evidence="1">
    <location>
        <begin position="26"/>
        <end position="362"/>
    </location>
</feature>
<evidence type="ECO:0000313" key="3">
    <source>
        <dbReference type="EMBL" id="SNR16716.1"/>
    </source>
</evidence>
<dbReference type="Gene3D" id="3.40.630.10">
    <property type="entry name" value="Zn peptidases"/>
    <property type="match status" value="1"/>
</dbReference>
<dbReference type="SUPFAM" id="SSF53187">
    <property type="entry name" value="Zn-dependent exopeptidases"/>
    <property type="match status" value="1"/>
</dbReference>
<dbReference type="AlphaFoldDB" id="A0A238UCI5"/>
<dbReference type="EMBL" id="LT899436">
    <property type="protein sequence ID" value="SNR16716.1"/>
    <property type="molecule type" value="Genomic_DNA"/>
</dbReference>